<dbReference type="GO" id="GO:0016746">
    <property type="term" value="F:acyltransferase activity"/>
    <property type="evidence" value="ECO:0007669"/>
    <property type="project" value="UniProtKB-KW"/>
</dbReference>
<dbReference type="PANTHER" id="PTHR43877">
    <property type="entry name" value="AMINOALKYLPHOSPHONATE N-ACETYLTRANSFERASE-RELATED-RELATED"/>
    <property type="match status" value="1"/>
</dbReference>
<dbReference type="InterPro" id="IPR000182">
    <property type="entry name" value="GNAT_dom"/>
</dbReference>
<gene>
    <name evidence="4" type="ORF">ACFOD3_03940</name>
</gene>
<evidence type="ECO:0000259" key="3">
    <source>
        <dbReference type="PROSITE" id="PS51186"/>
    </source>
</evidence>
<dbReference type="EC" id="2.3.-.-" evidence="4"/>
<organism evidence="4 5">
    <name type="scientific">Falsiroseomonas tokyonensis</name>
    <dbReference type="NCBI Taxonomy" id="430521"/>
    <lineage>
        <taxon>Bacteria</taxon>
        <taxon>Pseudomonadati</taxon>
        <taxon>Pseudomonadota</taxon>
        <taxon>Alphaproteobacteria</taxon>
        <taxon>Acetobacterales</taxon>
        <taxon>Roseomonadaceae</taxon>
        <taxon>Falsiroseomonas</taxon>
    </lineage>
</organism>
<evidence type="ECO:0000256" key="1">
    <source>
        <dbReference type="ARBA" id="ARBA00022679"/>
    </source>
</evidence>
<keyword evidence="5" id="KW-1185">Reference proteome</keyword>
<sequence length="157" mass="16473">MAAEEVTVRPARAGEGAALFDLTLRSVRGLAAGHYAPAQIAGWMGARTTATYEAMIARGGTMVAERAGMILGFVDAEPGEVTRLFLLPEAAGAGLGRRLLEIGLEAARRGHAGPIRLEATLNAEGFYRRCGFRRIGTGHFDQGGDPIPVAIMELPAG</sequence>
<comment type="caution">
    <text evidence="4">The sequence shown here is derived from an EMBL/GenBank/DDBJ whole genome shotgun (WGS) entry which is preliminary data.</text>
</comment>
<evidence type="ECO:0000256" key="2">
    <source>
        <dbReference type="ARBA" id="ARBA00023315"/>
    </source>
</evidence>
<proteinExistence type="predicted"/>
<dbReference type="CDD" id="cd04301">
    <property type="entry name" value="NAT_SF"/>
    <property type="match status" value="1"/>
</dbReference>
<dbReference type="Proteomes" id="UP001595420">
    <property type="component" value="Unassembled WGS sequence"/>
</dbReference>
<dbReference type="PROSITE" id="PS51186">
    <property type="entry name" value="GNAT"/>
    <property type="match status" value="1"/>
</dbReference>
<dbReference type="RefSeq" id="WP_216834780.1">
    <property type="nucleotide sequence ID" value="NZ_JAFNJS010000001.1"/>
</dbReference>
<reference evidence="5" key="1">
    <citation type="journal article" date="2019" name="Int. J. Syst. Evol. Microbiol.">
        <title>The Global Catalogue of Microorganisms (GCM) 10K type strain sequencing project: providing services to taxonomists for standard genome sequencing and annotation.</title>
        <authorList>
            <consortium name="The Broad Institute Genomics Platform"/>
            <consortium name="The Broad Institute Genome Sequencing Center for Infectious Disease"/>
            <person name="Wu L."/>
            <person name="Ma J."/>
        </authorList>
    </citation>
    <scope>NUCLEOTIDE SEQUENCE [LARGE SCALE GENOMIC DNA]</scope>
    <source>
        <strain evidence="5">CGMCC 1.16855</strain>
    </source>
</reference>
<evidence type="ECO:0000313" key="4">
    <source>
        <dbReference type="EMBL" id="MFC2999031.1"/>
    </source>
</evidence>
<accession>A0ABV7BQ65</accession>
<dbReference type="InterPro" id="IPR050832">
    <property type="entry name" value="Bact_Acetyltransf"/>
</dbReference>
<feature type="domain" description="N-acetyltransferase" evidence="3">
    <location>
        <begin position="6"/>
        <end position="157"/>
    </location>
</feature>
<dbReference type="PANTHER" id="PTHR43877:SF2">
    <property type="entry name" value="AMINOALKYLPHOSPHONATE N-ACETYLTRANSFERASE-RELATED"/>
    <property type="match status" value="1"/>
</dbReference>
<dbReference type="Pfam" id="PF13673">
    <property type="entry name" value="Acetyltransf_10"/>
    <property type="match status" value="1"/>
</dbReference>
<keyword evidence="1 4" id="KW-0808">Transferase</keyword>
<evidence type="ECO:0000313" key="5">
    <source>
        <dbReference type="Proteomes" id="UP001595420"/>
    </source>
</evidence>
<protein>
    <submittedName>
        <fullName evidence="4">GNAT family N-acetyltransferase</fullName>
        <ecNumber evidence="4">2.3.-.-</ecNumber>
    </submittedName>
</protein>
<name>A0ABV7BQ65_9PROT</name>
<dbReference type="EMBL" id="JBHRSB010000001">
    <property type="protein sequence ID" value="MFC2999031.1"/>
    <property type="molecule type" value="Genomic_DNA"/>
</dbReference>
<keyword evidence="2 4" id="KW-0012">Acyltransferase</keyword>